<keyword evidence="3" id="KW-0472">Membrane</keyword>
<feature type="transmembrane region" description="Helical" evidence="3">
    <location>
        <begin position="240"/>
        <end position="259"/>
    </location>
</feature>
<dbReference type="Proteomes" id="UP000309848">
    <property type="component" value="Unassembled WGS sequence"/>
</dbReference>
<sequence length="286" mass="30627">MTVPPPDGSRDRRIEDPTNLWLIHPAGRLLLPWFVAHGISANAVSVLGLVLGALAAAAYANWTSWPFAFLGLVFSIGWLIADGLDGMIARATGTASALGRALDGMCDHGVFALIYLVLAFSVGTAEGWALAVGAGVLHAVQSNLYESERARFHRRCKGLAPAAPAPSRNPLVQLYDRVAGSVDRIAFRFDAALAAATDPRAFGEAYGARALGPMRLMRLLTANARVLAIFAACLAADPRLFWWFEIVPLTAVLVIGLAWHRAIESRLLRNAGAATQQLPQSPIQRT</sequence>
<dbReference type="OrthoDB" id="9790577at2"/>
<feature type="transmembrane region" description="Helical" evidence="3">
    <location>
        <begin position="30"/>
        <end position="59"/>
    </location>
</feature>
<dbReference type="GO" id="GO:0016020">
    <property type="term" value="C:membrane"/>
    <property type="evidence" value="ECO:0007669"/>
    <property type="project" value="InterPro"/>
</dbReference>
<keyword evidence="3" id="KW-0812">Transmembrane</keyword>
<feature type="transmembrane region" description="Helical" evidence="3">
    <location>
        <begin position="216"/>
        <end position="234"/>
    </location>
</feature>
<dbReference type="GO" id="GO:0008654">
    <property type="term" value="P:phospholipid biosynthetic process"/>
    <property type="evidence" value="ECO:0007669"/>
    <property type="project" value="InterPro"/>
</dbReference>
<evidence type="ECO:0000256" key="1">
    <source>
        <dbReference type="ARBA" id="ARBA00022679"/>
    </source>
</evidence>
<dbReference type="Gene3D" id="1.20.120.1760">
    <property type="match status" value="1"/>
</dbReference>
<dbReference type="InterPro" id="IPR043130">
    <property type="entry name" value="CDP-OH_PTrfase_TM_dom"/>
</dbReference>
<gene>
    <name evidence="4" type="ORF">E5A74_20145</name>
</gene>
<dbReference type="InterPro" id="IPR048254">
    <property type="entry name" value="CDP_ALCOHOL_P_TRANSF_CS"/>
</dbReference>
<comment type="caution">
    <text evidence="4">The sequence shown here is derived from an EMBL/GenBank/DDBJ whole genome shotgun (WGS) entry which is preliminary data.</text>
</comment>
<dbReference type="GO" id="GO:0016780">
    <property type="term" value="F:phosphotransferase activity, for other substituted phosphate groups"/>
    <property type="evidence" value="ECO:0007669"/>
    <property type="project" value="InterPro"/>
</dbReference>
<name>A0A4S1W7W2_9SPHN</name>
<feature type="transmembrane region" description="Helical" evidence="3">
    <location>
        <begin position="105"/>
        <end position="122"/>
    </location>
</feature>
<dbReference type="InterPro" id="IPR000462">
    <property type="entry name" value="CDP-OH_P_trans"/>
</dbReference>
<keyword evidence="1 2" id="KW-0808">Transferase</keyword>
<evidence type="ECO:0000313" key="5">
    <source>
        <dbReference type="Proteomes" id="UP000309848"/>
    </source>
</evidence>
<dbReference type="AlphaFoldDB" id="A0A4S1W7W2"/>
<comment type="similarity">
    <text evidence="2">Belongs to the CDP-alcohol phosphatidyltransferase class-I family.</text>
</comment>
<organism evidence="4 5">
    <name type="scientific">Sphingomonas naasensis</name>
    <dbReference type="NCBI Taxonomy" id="1344951"/>
    <lineage>
        <taxon>Bacteria</taxon>
        <taxon>Pseudomonadati</taxon>
        <taxon>Pseudomonadota</taxon>
        <taxon>Alphaproteobacteria</taxon>
        <taxon>Sphingomonadales</taxon>
        <taxon>Sphingomonadaceae</taxon>
        <taxon>Sphingomonas</taxon>
    </lineage>
</organism>
<feature type="transmembrane region" description="Helical" evidence="3">
    <location>
        <begin position="65"/>
        <end position="84"/>
    </location>
</feature>
<proteinExistence type="inferred from homology"/>
<evidence type="ECO:0000256" key="2">
    <source>
        <dbReference type="RuleBase" id="RU003750"/>
    </source>
</evidence>
<evidence type="ECO:0000256" key="3">
    <source>
        <dbReference type="SAM" id="Phobius"/>
    </source>
</evidence>
<dbReference type="Pfam" id="PF01066">
    <property type="entry name" value="CDP-OH_P_transf"/>
    <property type="match status" value="1"/>
</dbReference>
<keyword evidence="3" id="KW-1133">Transmembrane helix</keyword>
<evidence type="ECO:0000313" key="4">
    <source>
        <dbReference type="EMBL" id="TGX37260.1"/>
    </source>
</evidence>
<protein>
    <submittedName>
        <fullName evidence="4">CDP-alcohol phosphatidyltransferase family protein</fullName>
    </submittedName>
</protein>
<accession>A0A4S1W7W2</accession>
<dbReference type="PROSITE" id="PS00379">
    <property type="entry name" value="CDP_ALCOHOL_P_TRANSF"/>
    <property type="match status" value="1"/>
</dbReference>
<dbReference type="EMBL" id="SRXU01000013">
    <property type="protein sequence ID" value="TGX37260.1"/>
    <property type="molecule type" value="Genomic_DNA"/>
</dbReference>
<keyword evidence="5" id="KW-1185">Reference proteome</keyword>
<reference evidence="4 5" key="1">
    <citation type="submission" date="2019-04" db="EMBL/GenBank/DDBJ databases">
        <title>Sphingomonas psychrotolerans sp. nov., isolated from soil in the Tianshan Mountains, Xinjiang, China.</title>
        <authorList>
            <person name="Luo Y."/>
            <person name="Sheng H."/>
        </authorList>
    </citation>
    <scope>NUCLEOTIDE SEQUENCE [LARGE SCALE GENOMIC DNA]</scope>
    <source>
        <strain evidence="4 5">KIS18-15</strain>
    </source>
</reference>